<sequence>MCDASSLAKKAGADAGQLRTPRAKNFNKTCADHPRTARERWITHTAHRGSGRTVDRRKPNRPMMGNTMPLRPRQRAGHRLENPVAKHFDPLHALPHALWWQPGVYGSVPAVLLWIVARLPAEALASVFSTPYASALFNHAGDTVFVTGWLASAVWLWFTRKKPNLPDRNVAPAGDERPAAGQHAPHHGHRPG</sequence>
<organism evidence="2 3">
    <name type="scientific">Cupriavidus metallidurans (strain ATCC 43123 / DSM 2839 / NBRC 102507 / CH34)</name>
    <name type="common">Ralstonia metallidurans</name>
    <dbReference type="NCBI Taxonomy" id="266264"/>
    <lineage>
        <taxon>Bacteria</taxon>
        <taxon>Pseudomonadati</taxon>
        <taxon>Pseudomonadota</taxon>
        <taxon>Betaproteobacteria</taxon>
        <taxon>Burkholderiales</taxon>
        <taxon>Burkholderiaceae</taxon>
        <taxon>Cupriavidus</taxon>
    </lineage>
</organism>
<dbReference type="HOGENOM" id="CLU_1414142_0_0_4"/>
<protein>
    <submittedName>
        <fullName evidence="2">Uncharacterized protein</fullName>
    </submittedName>
</protein>
<dbReference type="AlphaFoldDB" id="Q1LHV2"/>
<feature type="region of interest" description="Disordered" evidence="1">
    <location>
        <begin position="168"/>
        <end position="192"/>
    </location>
</feature>
<name>Q1LHV2_CUPMC</name>
<evidence type="ECO:0000313" key="2">
    <source>
        <dbReference type="EMBL" id="ABF10274.1"/>
    </source>
</evidence>
<feature type="compositionally biased region" description="Basic and acidic residues" evidence="1">
    <location>
        <begin position="30"/>
        <end position="42"/>
    </location>
</feature>
<dbReference type="eggNOG" id="ENOG50316GH">
    <property type="taxonomic scope" value="Bacteria"/>
</dbReference>
<dbReference type="Proteomes" id="UP000002429">
    <property type="component" value="Chromosome"/>
</dbReference>
<reference evidence="3" key="1">
    <citation type="journal article" date="2010" name="PLoS ONE">
        <title>The complete genome sequence of Cupriavidus metallidurans strain CH34, a master survivalist in harsh and anthropogenic environments.</title>
        <authorList>
            <person name="Janssen P.J."/>
            <person name="Van Houdt R."/>
            <person name="Moors H."/>
            <person name="Monsieurs P."/>
            <person name="Morin N."/>
            <person name="Michaux A."/>
            <person name="Benotmane M.A."/>
            <person name="Leys N."/>
            <person name="Vallaeys T."/>
            <person name="Lapidus A."/>
            <person name="Monchy S."/>
            <person name="Medigue C."/>
            <person name="Taghavi S."/>
            <person name="McCorkle S."/>
            <person name="Dunn J."/>
            <person name="van der Lelie D."/>
            <person name="Mergeay M."/>
        </authorList>
    </citation>
    <scope>NUCLEOTIDE SEQUENCE [LARGE SCALE GENOMIC DNA]</scope>
    <source>
        <strain evidence="3">ATCC 43123 / DSM 2839 / NBRC 102507 / CH34</strain>
    </source>
</reference>
<evidence type="ECO:0000313" key="3">
    <source>
        <dbReference type="Proteomes" id="UP000002429"/>
    </source>
</evidence>
<evidence type="ECO:0000256" key="1">
    <source>
        <dbReference type="SAM" id="MobiDB-lite"/>
    </source>
</evidence>
<accession>Q1LHV2</accession>
<feature type="region of interest" description="Disordered" evidence="1">
    <location>
        <begin position="1"/>
        <end position="75"/>
    </location>
</feature>
<dbReference type="EMBL" id="CP000352">
    <property type="protein sequence ID" value="ABF10274.1"/>
    <property type="molecule type" value="Genomic_DNA"/>
</dbReference>
<dbReference type="STRING" id="266264.Rmet_3402"/>
<proteinExistence type="predicted"/>
<dbReference type="KEGG" id="rme:Rmet_3402"/>
<keyword evidence="3" id="KW-1185">Reference proteome</keyword>
<gene>
    <name evidence="2" type="ordered locus">Rmet_3402</name>
</gene>